<evidence type="ECO:0000313" key="5">
    <source>
        <dbReference type="EMBL" id="KAK4538413.1"/>
    </source>
</evidence>
<dbReference type="Pfam" id="PF07653">
    <property type="entry name" value="SH3_2"/>
    <property type="match status" value="1"/>
</dbReference>
<evidence type="ECO:0000256" key="1">
    <source>
        <dbReference type="ARBA" id="ARBA00022443"/>
    </source>
</evidence>
<gene>
    <name evidence="5" type="ORF">CDCA_CDCA17G4438</name>
</gene>
<proteinExistence type="predicted"/>
<dbReference type="AlphaFoldDB" id="A0AAV9J2Y6"/>
<dbReference type="EMBL" id="JANCYW010000017">
    <property type="protein sequence ID" value="KAK4538413.1"/>
    <property type="molecule type" value="Genomic_DNA"/>
</dbReference>
<feature type="region of interest" description="Disordered" evidence="3">
    <location>
        <begin position="69"/>
        <end position="105"/>
    </location>
</feature>
<dbReference type="InterPro" id="IPR001452">
    <property type="entry name" value="SH3_domain"/>
</dbReference>
<dbReference type="Proteomes" id="UP001301350">
    <property type="component" value="Unassembled WGS sequence"/>
</dbReference>
<comment type="caution">
    <text evidence="5">The sequence shown here is derived from an EMBL/GenBank/DDBJ whole genome shotgun (WGS) entry which is preliminary data.</text>
</comment>
<feature type="compositionally biased region" description="Pro residues" evidence="3">
    <location>
        <begin position="205"/>
        <end position="219"/>
    </location>
</feature>
<organism evidence="5 6">
    <name type="scientific">Cyanidium caldarium</name>
    <name type="common">Red alga</name>
    <dbReference type="NCBI Taxonomy" id="2771"/>
    <lineage>
        <taxon>Eukaryota</taxon>
        <taxon>Rhodophyta</taxon>
        <taxon>Bangiophyceae</taxon>
        <taxon>Cyanidiales</taxon>
        <taxon>Cyanidiaceae</taxon>
        <taxon>Cyanidium</taxon>
    </lineage>
</organism>
<protein>
    <recommendedName>
        <fullName evidence="4">SH3 domain-containing protein</fullName>
    </recommendedName>
</protein>
<evidence type="ECO:0000256" key="2">
    <source>
        <dbReference type="PROSITE-ProRule" id="PRU00192"/>
    </source>
</evidence>
<accession>A0AAV9J2Y6</accession>
<evidence type="ECO:0000313" key="6">
    <source>
        <dbReference type="Proteomes" id="UP001301350"/>
    </source>
</evidence>
<reference evidence="5 6" key="1">
    <citation type="submission" date="2022-07" db="EMBL/GenBank/DDBJ databases">
        <title>Genome-wide signatures of adaptation to extreme environments.</title>
        <authorList>
            <person name="Cho C.H."/>
            <person name="Yoon H.S."/>
        </authorList>
    </citation>
    <scope>NUCLEOTIDE SEQUENCE [LARGE SCALE GENOMIC DNA]</scope>
    <source>
        <strain evidence="5 6">DBV 063 E5</strain>
    </source>
</reference>
<dbReference type="Gene3D" id="2.30.30.40">
    <property type="entry name" value="SH3 Domains"/>
    <property type="match status" value="1"/>
</dbReference>
<dbReference type="InterPro" id="IPR036028">
    <property type="entry name" value="SH3-like_dom_sf"/>
</dbReference>
<feature type="domain" description="SH3" evidence="4">
    <location>
        <begin position="1"/>
        <end position="64"/>
    </location>
</feature>
<evidence type="ECO:0000256" key="3">
    <source>
        <dbReference type="SAM" id="MobiDB-lite"/>
    </source>
</evidence>
<sequence>MRLRCRYRYVPPDGKEGEGQLALERGDVVEVIGGRNEGGWLEGRRLRDGAEGWFPGNYCRAAMDETAADTSRNSASSAGGNGTSPRVSLSPRAVPTEPPTDRERQTAEVLRVRLKALSREHDALMRRVDALEAELEETRQRANRRSLEMAQALAEEMHLREVAEQRLREVSEALQSAQRVTTRETDVEAGAGVVPRRVRRHGLDTPPPKHAPPPPPPLPADEDELEGGLGRTAGSDHAELDADGNEITESSRRFASLSVRERIQSVRQRQQQLLHKVGWDEDER</sequence>
<feature type="region of interest" description="Disordered" evidence="3">
    <location>
        <begin position="175"/>
        <end position="251"/>
    </location>
</feature>
<dbReference type="SMART" id="SM00326">
    <property type="entry name" value="SH3"/>
    <property type="match status" value="1"/>
</dbReference>
<dbReference type="PROSITE" id="PS50002">
    <property type="entry name" value="SH3"/>
    <property type="match status" value="1"/>
</dbReference>
<keyword evidence="1 2" id="KW-0728">SH3 domain</keyword>
<dbReference type="SUPFAM" id="SSF50044">
    <property type="entry name" value="SH3-domain"/>
    <property type="match status" value="1"/>
</dbReference>
<name>A0AAV9J2Y6_CYACA</name>
<evidence type="ECO:0000259" key="4">
    <source>
        <dbReference type="PROSITE" id="PS50002"/>
    </source>
</evidence>
<keyword evidence="6" id="KW-1185">Reference proteome</keyword>